<name>A0A0B0NHA2_GOSAR</name>
<protein>
    <submittedName>
        <fullName evidence="2">Uncharacterized protein</fullName>
    </submittedName>
</protein>
<organism evidence="2 3">
    <name type="scientific">Gossypium arboreum</name>
    <name type="common">Tree cotton</name>
    <name type="synonym">Gossypium nanking</name>
    <dbReference type="NCBI Taxonomy" id="29729"/>
    <lineage>
        <taxon>Eukaryota</taxon>
        <taxon>Viridiplantae</taxon>
        <taxon>Streptophyta</taxon>
        <taxon>Embryophyta</taxon>
        <taxon>Tracheophyta</taxon>
        <taxon>Spermatophyta</taxon>
        <taxon>Magnoliopsida</taxon>
        <taxon>eudicotyledons</taxon>
        <taxon>Gunneridae</taxon>
        <taxon>Pentapetalae</taxon>
        <taxon>rosids</taxon>
        <taxon>malvids</taxon>
        <taxon>Malvales</taxon>
        <taxon>Malvaceae</taxon>
        <taxon>Malvoideae</taxon>
        <taxon>Gossypium</taxon>
    </lineage>
</organism>
<feature type="region of interest" description="Disordered" evidence="1">
    <location>
        <begin position="1"/>
        <end position="47"/>
    </location>
</feature>
<keyword evidence="3" id="KW-1185">Reference proteome</keyword>
<reference evidence="3" key="1">
    <citation type="submission" date="2014-09" db="EMBL/GenBank/DDBJ databases">
        <authorList>
            <person name="Mudge J."/>
            <person name="Ramaraj T."/>
            <person name="Lindquist I.E."/>
            <person name="Bharti A.K."/>
            <person name="Sundararajan A."/>
            <person name="Cameron C.T."/>
            <person name="Woodward J.E."/>
            <person name="May G.D."/>
            <person name="Brubaker C."/>
            <person name="Broadhvest J."/>
            <person name="Wilkins T.A."/>
        </authorList>
    </citation>
    <scope>NUCLEOTIDE SEQUENCE</scope>
    <source>
        <strain evidence="3">cv. AKA8401</strain>
    </source>
</reference>
<evidence type="ECO:0000313" key="3">
    <source>
        <dbReference type="Proteomes" id="UP000032142"/>
    </source>
</evidence>
<feature type="compositionally biased region" description="Basic and acidic residues" evidence="1">
    <location>
        <begin position="36"/>
        <end position="47"/>
    </location>
</feature>
<accession>A0A0B0NHA2</accession>
<dbReference type="AlphaFoldDB" id="A0A0B0NHA2"/>
<gene>
    <name evidence="2" type="ORF">F383_15333</name>
</gene>
<feature type="compositionally biased region" description="Basic and acidic residues" evidence="1">
    <location>
        <begin position="10"/>
        <end position="19"/>
    </location>
</feature>
<sequence>MRVKRARNGPKTEKMDLHRKSTRPRLPRTGVSHGRVHLERSKHELHG</sequence>
<dbReference type="EMBL" id="KN393908">
    <property type="protein sequence ID" value="KHG10446.1"/>
    <property type="molecule type" value="Genomic_DNA"/>
</dbReference>
<proteinExistence type="predicted"/>
<evidence type="ECO:0000256" key="1">
    <source>
        <dbReference type="SAM" id="MobiDB-lite"/>
    </source>
</evidence>
<dbReference type="Proteomes" id="UP000032142">
    <property type="component" value="Unassembled WGS sequence"/>
</dbReference>
<evidence type="ECO:0000313" key="2">
    <source>
        <dbReference type="EMBL" id="KHG10446.1"/>
    </source>
</evidence>